<proteinExistence type="predicted"/>
<feature type="chain" id="PRO_5013329699" description="DUF4124 domain-containing protein" evidence="2">
    <location>
        <begin position="20"/>
        <end position="160"/>
    </location>
</feature>
<evidence type="ECO:0000313" key="4">
    <source>
        <dbReference type="EMBL" id="SNY41069.1"/>
    </source>
</evidence>
<dbReference type="RefSeq" id="WP_097109559.1">
    <property type="nucleotide sequence ID" value="NZ_OBEB01000001.1"/>
</dbReference>
<feature type="compositionally biased region" description="Polar residues" evidence="1">
    <location>
        <begin position="60"/>
        <end position="69"/>
    </location>
</feature>
<feature type="region of interest" description="Disordered" evidence="1">
    <location>
        <begin position="47"/>
        <end position="71"/>
    </location>
</feature>
<keyword evidence="5" id="KW-1185">Reference proteome</keyword>
<dbReference type="AlphaFoldDB" id="A0A285HZE4"/>
<gene>
    <name evidence="4" type="ORF">SAMN06297280_0262</name>
</gene>
<evidence type="ECO:0000256" key="1">
    <source>
        <dbReference type="SAM" id="MobiDB-lite"/>
    </source>
</evidence>
<dbReference type="OrthoDB" id="5771047at2"/>
<sequence length="160" mass="18069">MKFIVISSLLWLLPLSAMATVFKCEVDGVVTYSQIPCSHDAELTEYTTDEVDSPAKQQKPAAQTESPSETLVRVRDALTKRDMQLQITRLKGDKARLQSRRDIEITKLRQSKLQANNNLAGAVWENSLSKEMAAITAKYDSDIRSVDSELDRLSKQLRRL</sequence>
<protein>
    <recommendedName>
        <fullName evidence="3">DUF4124 domain-containing protein</fullName>
    </recommendedName>
</protein>
<evidence type="ECO:0000313" key="5">
    <source>
        <dbReference type="Proteomes" id="UP000219353"/>
    </source>
</evidence>
<dbReference type="Proteomes" id="UP000219353">
    <property type="component" value="Unassembled WGS sequence"/>
</dbReference>
<accession>A0A285HZE4</accession>
<dbReference type="Pfam" id="PF13511">
    <property type="entry name" value="DUF4124"/>
    <property type="match status" value="1"/>
</dbReference>
<feature type="signal peptide" evidence="2">
    <location>
        <begin position="1"/>
        <end position="19"/>
    </location>
</feature>
<feature type="domain" description="DUF4124" evidence="3">
    <location>
        <begin position="9"/>
        <end position="61"/>
    </location>
</feature>
<keyword evidence="2" id="KW-0732">Signal</keyword>
<dbReference type="EMBL" id="OBEB01000001">
    <property type="protein sequence ID" value="SNY41069.1"/>
    <property type="molecule type" value="Genomic_DNA"/>
</dbReference>
<reference evidence="5" key="1">
    <citation type="submission" date="2017-09" db="EMBL/GenBank/DDBJ databases">
        <authorList>
            <person name="Varghese N."/>
            <person name="Submissions S."/>
        </authorList>
    </citation>
    <scope>NUCLEOTIDE SEQUENCE [LARGE SCALE GENOMIC DNA]</scope>
    <source>
        <strain evidence="5">CGMCC 1.12461</strain>
    </source>
</reference>
<organism evidence="4 5">
    <name type="scientific">Arsukibacterium tuosuense</name>
    <dbReference type="NCBI Taxonomy" id="1323745"/>
    <lineage>
        <taxon>Bacteria</taxon>
        <taxon>Pseudomonadati</taxon>
        <taxon>Pseudomonadota</taxon>
        <taxon>Gammaproteobacteria</taxon>
        <taxon>Chromatiales</taxon>
        <taxon>Chromatiaceae</taxon>
        <taxon>Arsukibacterium</taxon>
    </lineage>
</organism>
<name>A0A285HZE4_9GAMM</name>
<dbReference type="InterPro" id="IPR025392">
    <property type="entry name" value="DUF4124"/>
</dbReference>
<evidence type="ECO:0000259" key="3">
    <source>
        <dbReference type="Pfam" id="PF13511"/>
    </source>
</evidence>
<evidence type="ECO:0000256" key="2">
    <source>
        <dbReference type="SAM" id="SignalP"/>
    </source>
</evidence>